<dbReference type="FunFam" id="3.90.70.10:FF:000049">
    <property type="entry name" value="ubiquitin carboxyl-terminal hydrolase 48"/>
    <property type="match status" value="1"/>
</dbReference>
<dbReference type="GO" id="GO:0016579">
    <property type="term" value="P:protein deubiquitination"/>
    <property type="evidence" value="ECO:0007669"/>
    <property type="project" value="InterPro"/>
</dbReference>
<feature type="compositionally biased region" description="Basic residues" evidence="16">
    <location>
        <begin position="1"/>
        <end position="12"/>
    </location>
</feature>
<sequence>MSRQTTRSKKRHKADDGDNTPGILRRIHLSGEVTHNDICQLYSINKPLCQGCRVNSRDSPNCFCGLVPSSSGARKSGLWQKLSDLISSVLGPDPNEDHRLPRERPAGLTNVGATCYANSILQCLYMNISFRAGIFSVESDLLNQHPVLDQLARLFALLHSGEKAVIDSLPFVKTLELDKGAQQDSHEFLTLFLSLLERSLSHSEVSKARTLVQDLFRGSVSHVTRCSVCGKDSEASSKMDDFYGLELNIKGLDNLNASLDDYLSVEQLSGENQYFCQACGKRVDATRCIKLHALPPILIFQLKRYDFLMEMTKKKKITSSFSFPSQLNMGRRLDDVPEPELLYDLSAVLIHKGAAATSGHYVARIKDENSGQWWEFDDETVLKLGHQPFGEASSNSSGNAQPAAQSEELHPASNGNHSSGFSKSQHQEIFSPTDAYMLIYNCMGAQKYVKRSDKTFGPDAKDVDMVVSTNLIDLPSHLSEEVEHFNLPFVEDCNEYKSKKGMLVAHITERRQEVKAILSEASVHSVEDPFFWVSVDWLRQWADNVDLPWTGNTNLLRLDNSRIQCSHGKVAVDKVSCMKRMSTAAWSKLLSTYGGGPALSSDDYCIECLKEEALNFVSADDYRDRRAAMKQFAEVALAGKSTDGKSYYVSRTWLTHWLRRKNVDNPCDADAGPTASLRCSHGNLLPEQAPGAKRVQVPEGLWLFLLESANAVKPDDLLGCQVFHSDSQPCETCYKEISKVASLAGSLRESKHKQRQSHERLFSGKSINLYPGGKYFLLPSSWLTKWRAYITTTGKNSSSVEPECLEVIVDSLKCEKHGRLLERPLGLVCKRGLITQKLSNVDGLTIIPESDWKRFCIEWEAIEEKGISAEILRINNKVAGSCEGIPMSEDNLNLSNDEVSCELESKDLIIKTDPEICEECIGERDSCELMRKLNYSDEEISVHLIRGKEVPRSLLEASTNISEPDRRTSKRSRRTSSGKICNLRVSGTTSVYQLKMMIWEYFGVVKENQKLHKGSLEIEGDSATLADKNIFPGDVLWVTDSEIHENRDIADELSEQKVESHQTEEGFRGTLLLSDVSIQVLLVI</sequence>
<dbReference type="PROSITE" id="PS00973">
    <property type="entry name" value="USP_2"/>
    <property type="match status" value="1"/>
</dbReference>
<dbReference type="PROSITE" id="PS51283">
    <property type="entry name" value="DUSP"/>
    <property type="match status" value="2"/>
</dbReference>
<dbReference type="Pfam" id="PF06337">
    <property type="entry name" value="DUSP"/>
    <property type="match status" value="1"/>
</dbReference>
<dbReference type="GO" id="GO:0004197">
    <property type="term" value="F:cysteine-type endopeptidase activity"/>
    <property type="evidence" value="ECO:0007669"/>
    <property type="project" value="InterPro"/>
</dbReference>
<dbReference type="GO" id="GO:0006508">
    <property type="term" value="P:proteolysis"/>
    <property type="evidence" value="ECO:0007669"/>
    <property type="project" value="UniProtKB-KW"/>
</dbReference>
<dbReference type="PROSITE" id="PS00972">
    <property type="entry name" value="USP_1"/>
    <property type="match status" value="1"/>
</dbReference>
<dbReference type="GO" id="GO:0005634">
    <property type="term" value="C:nucleus"/>
    <property type="evidence" value="ECO:0007669"/>
    <property type="project" value="UniProtKB-SubCell"/>
</dbReference>
<evidence type="ECO:0000256" key="2">
    <source>
        <dbReference type="ARBA" id="ARBA00004123"/>
    </source>
</evidence>
<feature type="region of interest" description="Disordered" evidence="16">
    <location>
        <begin position="957"/>
        <end position="977"/>
    </location>
</feature>
<comment type="similarity">
    <text evidence="3">Belongs to the peptidase C19 family.</text>
</comment>
<keyword evidence="6" id="KW-0677">Repeat</keyword>
<evidence type="ECO:0000256" key="12">
    <source>
        <dbReference type="ARBA" id="ARBA00071636"/>
    </source>
</evidence>
<organism evidence="19 20">
    <name type="scientific">Spirodela intermedia</name>
    <name type="common">Intermediate duckweed</name>
    <dbReference type="NCBI Taxonomy" id="51605"/>
    <lineage>
        <taxon>Eukaryota</taxon>
        <taxon>Viridiplantae</taxon>
        <taxon>Streptophyta</taxon>
        <taxon>Embryophyta</taxon>
        <taxon>Tracheophyta</taxon>
        <taxon>Spermatophyta</taxon>
        <taxon>Magnoliopsida</taxon>
        <taxon>Liliopsida</taxon>
        <taxon>Araceae</taxon>
        <taxon>Lemnoideae</taxon>
        <taxon>Spirodela</taxon>
    </lineage>
</organism>
<dbReference type="AlphaFoldDB" id="A0A7I8KTR4"/>
<dbReference type="Gene3D" id="3.90.70.10">
    <property type="entry name" value="Cysteine proteinases"/>
    <property type="match status" value="1"/>
</dbReference>
<reference evidence="19" key="1">
    <citation type="submission" date="2020-02" db="EMBL/GenBank/DDBJ databases">
        <authorList>
            <person name="Scholz U."/>
            <person name="Mascher M."/>
            <person name="Fiebig A."/>
        </authorList>
    </citation>
    <scope>NUCLEOTIDE SEQUENCE</scope>
</reference>
<dbReference type="SMART" id="SM00695">
    <property type="entry name" value="DUSP"/>
    <property type="match status" value="1"/>
</dbReference>
<evidence type="ECO:0000256" key="13">
    <source>
        <dbReference type="ARBA" id="ARBA00075174"/>
    </source>
</evidence>
<evidence type="ECO:0000256" key="7">
    <source>
        <dbReference type="ARBA" id="ARBA00022786"/>
    </source>
</evidence>
<evidence type="ECO:0000256" key="4">
    <source>
        <dbReference type="ARBA" id="ARBA00012759"/>
    </source>
</evidence>
<dbReference type="InterPro" id="IPR028889">
    <property type="entry name" value="USP"/>
</dbReference>
<dbReference type="InterPro" id="IPR035927">
    <property type="entry name" value="DUSP-like_sf"/>
</dbReference>
<dbReference type="InterPro" id="IPR006615">
    <property type="entry name" value="Pept_C19_DUSP"/>
</dbReference>
<dbReference type="InterPro" id="IPR044743">
    <property type="entry name" value="Ubl_USP48"/>
</dbReference>
<evidence type="ECO:0000259" key="17">
    <source>
        <dbReference type="PROSITE" id="PS50235"/>
    </source>
</evidence>
<name>A0A7I8KTR4_SPIIN</name>
<feature type="domain" description="DUSP" evidence="18">
    <location>
        <begin position="505"/>
        <end position="605"/>
    </location>
</feature>
<evidence type="ECO:0000256" key="6">
    <source>
        <dbReference type="ARBA" id="ARBA00022737"/>
    </source>
</evidence>
<comment type="function">
    <text evidence="11">Recognizes and hydrolyzes the peptide bond at the C-terminal Gly of ubiquitin. Involved in the processing of poly-ubiquitin precursors as well as that of ubiquitinated proteins. Deubiquitinates H2BK143ub1 of histone H2B.</text>
</comment>
<dbReference type="Gene3D" id="3.10.20.90">
    <property type="entry name" value="Phosphatidylinositol 3-kinase Catalytic Subunit, Chain A, domain 1"/>
    <property type="match status" value="1"/>
</dbReference>
<evidence type="ECO:0000256" key="14">
    <source>
        <dbReference type="ARBA" id="ARBA00078771"/>
    </source>
</evidence>
<keyword evidence="7" id="KW-0833">Ubl conjugation pathway</keyword>
<dbReference type="GO" id="GO:0005829">
    <property type="term" value="C:cytosol"/>
    <property type="evidence" value="ECO:0007669"/>
    <property type="project" value="TreeGrafter"/>
</dbReference>
<evidence type="ECO:0000256" key="9">
    <source>
        <dbReference type="ARBA" id="ARBA00022807"/>
    </source>
</evidence>
<evidence type="ECO:0000256" key="10">
    <source>
        <dbReference type="ARBA" id="ARBA00023242"/>
    </source>
</evidence>
<feature type="domain" description="DUSP" evidence="18">
    <location>
        <begin position="749"/>
        <end position="876"/>
    </location>
</feature>
<dbReference type="EMBL" id="LR746272">
    <property type="protein sequence ID" value="CAA7401157.1"/>
    <property type="molecule type" value="Genomic_DNA"/>
</dbReference>
<keyword evidence="5" id="KW-0645">Protease</keyword>
<evidence type="ECO:0000256" key="15">
    <source>
        <dbReference type="ARBA" id="ARBA00082179"/>
    </source>
</evidence>
<evidence type="ECO:0000256" key="8">
    <source>
        <dbReference type="ARBA" id="ARBA00022801"/>
    </source>
</evidence>
<evidence type="ECO:0000256" key="3">
    <source>
        <dbReference type="ARBA" id="ARBA00009085"/>
    </source>
</evidence>
<comment type="subcellular location">
    <subcellularLocation>
        <location evidence="2">Nucleus</location>
    </subcellularLocation>
</comment>
<accession>A0A7I8KTR4</accession>
<dbReference type="SUPFAM" id="SSF54236">
    <property type="entry name" value="Ubiquitin-like"/>
    <property type="match status" value="1"/>
</dbReference>
<evidence type="ECO:0000256" key="16">
    <source>
        <dbReference type="SAM" id="MobiDB-lite"/>
    </source>
</evidence>
<feature type="region of interest" description="Disordered" evidence="16">
    <location>
        <begin position="387"/>
        <end position="425"/>
    </location>
</feature>
<protein>
    <recommendedName>
        <fullName evidence="12">Ubiquitin carboxyl-terminal hydrolase 26</fullName>
        <ecNumber evidence="4">3.4.19.12</ecNumber>
    </recommendedName>
    <alternativeName>
        <fullName evidence="15">Deubiquitinating enzyme 26</fullName>
    </alternativeName>
    <alternativeName>
        <fullName evidence="13">Ubiquitin thioesterase 26</fullName>
    </alternativeName>
    <alternativeName>
        <fullName evidence="14">Ubiquitin-specific-processing protease 26</fullName>
    </alternativeName>
</protein>
<dbReference type="InterPro" id="IPR038765">
    <property type="entry name" value="Papain-like_cys_pep_sf"/>
</dbReference>
<dbReference type="CDD" id="cd02668">
    <property type="entry name" value="Peptidase_C19L"/>
    <property type="match status" value="1"/>
</dbReference>
<evidence type="ECO:0000256" key="5">
    <source>
        <dbReference type="ARBA" id="ARBA00022670"/>
    </source>
</evidence>
<dbReference type="InterPro" id="IPR050164">
    <property type="entry name" value="Peptidase_C19"/>
</dbReference>
<keyword evidence="9" id="KW-0788">Thiol protease</keyword>
<dbReference type="SUPFAM" id="SSF54001">
    <property type="entry name" value="Cysteine proteinases"/>
    <property type="match status" value="1"/>
</dbReference>
<dbReference type="Gene3D" id="3.30.2230.10">
    <property type="entry name" value="DUSP-like"/>
    <property type="match status" value="2"/>
</dbReference>
<dbReference type="SUPFAM" id="SSF143791">
    <property type="entry name" value="DUSP-like"/>
    <property type="match status" value="1"/>
</dbReference>
<dbReference type="PROSITE" id="PS50235">
    <property type="entry name" value="USP_3"/>
    <property type="match status" value="1"/>
</dbReference>
<dbReference type="PANTHER" id="PTHR24006:SF722">
    <property type="entry name" value="UBIQUITIN CARBOXYL-TERMINAL HYDROLASE 48"/>
    <property type="match status" value="1"/>
</dbReference>
<keyword evidence="10" id="KW-0539">Nucleus</keyword>
<dbReference type="PANTHER" id="PTHR24006">
    <property type="entry name" value="UBIQUITIN CARBOXYL-TERMINAL HYDROLASE"/>
    <property type="match status" value="1"/>
</dbReference>
<evidence type="ECO:0000313" key="20">
    <source>
        <dbReference type="Proteomes" id="UP000663760"/>
    </source>
</evidence>
<keyword evidence="20" id="KW-1185">Reference proteome</keyword>
<feature type="compositionally biased region" description="Polar residues" evidence="16">
    <location>
        <begin position="392"/>
        <end position="404"/>
    </location>
</feature>
<gene>
    <name evidence="19" type="ORF">SI8410_09011835</name>
</gene>
<dbReference type="GO" id="GO:0004843">
    <property type="term" value="F:cysteine-type deubiquitinase activity"/>
    <property type="evidence" value="ECO:0007669"/>
    <property type="project" value="UniProtKB-EC"/>
</dbReference>
<dbReference type="InterPro" id="IPR018200">
    <property type="entry name" value="USP_CS"/>
</dbReference>
<keyword evidence="8" id="KW-0378">Hydrolase</keyword>
<evidence type="ECO:0000313" key="19">
    <source>
        <dbReference type="EMBL" id="CAA7401157.1"/>
    </source>
</evidence>
<feature type="region of interest" description="Disordered" evidence="16">
    <location>
        <begin position="1"/>
        <end position="23"/>
    </location>
</feature>
<dbReference type="EC" id="3.4.19.12" evidence="4"/>
<dbReference type="InterPro" id="IPR029071">
    <property type="entry name" value="Ubiquitin-like_domsf"/>
</dbReference>
<dbReference type="InterPro" id="IPR001394">
    <property type="entry name" value="Peptidase_C19_UCH"/>
</dbReference>
<comment type="catalytic activity">
    <reaction evidence="1">
        <text>Thiol-dependent hydrolysis of ester, thioester, amide, peptide and isopeptide bonds formed by the C-terminal Gly of ubiquitin (a 76-residue protein attached to proteins as an intracellular targeting signal).</text>
        <dbReference type="EC" id="3.4.19.12"/>
    </reaction>
</comment>
<evidence type="ECO:0000256" key="1">
    <source>
        <dbReference type="ARBA" id="ARBA00000707"/>
    </source>
</evidence>
<dbReference type="CDD" id="cd01795">
    <property type="entry name" value="Ubl_USP48"/>
    <property type="match status" value="1"/>
</dbReference>
<dbReference type="InterPro" id="IPR033841">
    <property type="entry name" value="Pep_USP48"/>
</dbReference>
<proteinExistence type="inferred from homology"/>
<dbReference type="OrthoDB" id="289038at2759"/>
<evidence type="ECO:0000256" key="11">
    <source>
        <dbReference type="ARBA" id="ARBA00056392"/>
    </source>
</evidence>
<evidence type="ECO:0000259" key="18">
    <source>
        <dbReference type="PROSITE" id="PS51283"/>
    </source>
</evidence>
<feature type="compositionally biased region" description="Polar residues" evidence="16">
    <location>
        <begin position="413"/>
        <end position="425"/>
    </location>
</feature>
<dbReference type="Pfam" id="PF00443">
    <property type="entry name" value="UCH"/>
    <property type="match status" value="1"/>
</dbReference>
<feature type="domain" description="USP" evidence="17">
    <location>
        <begin position="106"/>
        <end position="443"/>
    </location>
</feature>
<dbReference type="Proteomes" id="UP000663760">
    <property type="component" value="Chromosome 9"/>
</dbReference>